<reference evidence="1" key="1">
    <citation type="submission" date="2018-05" db="EMBL/GenBank/DDBJ databases">
        <authorList>
            <person name="Lanie J.A."/>
            <person name="Ng W.-L."/>
            <person name="Kazmierczak K.M."/>
            <person name="Andrzejewski T.M."/>
            <person name="Davidsen T.M."/>
            <person name="Wayne K.J."/>
            <person name="Tettelin H."/>
            <person name="Glass J.I."/>
            <person name="Rusch D."/>
            <person name="Podicherti R."/>
            <person name="Tsui H.-C.T."/>
            <person name="Winkler M.E."/>
        </authorList>
    </citation>
    <scope>NUCLEOTIDE SEQUENCE</scope>
</reference>
<accession>A0A382DZB4</accession>
<organism evidence="1">
    <name type="scientific">marine metagenome</name>
    <dbReference type="NCBI Taxonomy" id="408172"/>
    <lineage>
        <taxon>unclassified sequences</taxon>
        <taxon>metagenomes</taxon>
        <taxon>ecological metagenomes</taxon>
    </lineage>
</organism>
<evidence type="ECO:0000313" key="1">
    <source>
        <dbReference type="EMBL" id="SVB42937.1"/>
    </source>
</evidence>
<protein>
    <recommendedName>
        <fullName evidence="2">Type II secretion system protein GspI C-terminal domain-containing protein</fullName>
    </recommendedName>
</protein>
<gene>
    <name evidence="1" type="ORF">METZ01_LOCUS195791</name>
</gene>
<dbReference type="EMBL" id="UINC01041535">
    <property type="protein sequence ID" value="SVB42937.1"/>
    <property type="molecule type" value="Genomic_DNA"/>
</dbReference>
<evidence type="ECO:0008006" key="2">
    <source>
        <dbReference type="Google" id="ProtNLM"/>
    </source>
</evidence>
<sequence length="131" mass="14957">MLGIMVIGLVAGSIMLGITTVEKKLFNIRLKEQAFEILRNYTNFLGSRIAVGDIPSKPTTSGLNIAIYQNEVNNIVEDIYTANMNYEEVRKVSKPNHNGEVYTLYTYIVWPNESELKDTLHFYTHQIKLTN</sequence>
<name>A0A382DZB4_9ZZZZ</name>
<dbReference type="AlphaFoldDB" id="A0A382DZB4"/>
<proteinExistence type="predicted"/>